<reference evidence="7 8" key="1">
    <citation type="journal article" date="2014" name="BMC Genomics">
        <title>Comparative genomics of the major fungal agents of human and animal Sporotrichosis: Sporothrix schenckii and Sporothrix brasiliensis.</title>
        <authorList>
            <person name="Teixeira M.M."/>
            <person name="de Almeida L.G."/>
            <person name="Kubitschek-Barreira P."/>
            <person name="Alves F.L."/>
            <person name="Kioshima E.S."/>
            <person name="Abadio A.K."/>
            <person name="Fernandes L."/>
            <person name="Derengowski L.S."/>
            <person name="Ferreira K.S."/>
            <person name="Souza R.C."/>
            <person name="Ruiz J.C."/>
            <person name="de Andrade N.C."/>
            <person name="Paes H.C."/>
            <person name="Nicola A.M."/>
            <person name="Albuquerque P."/>
            <person name="Gerber A.L."/>
            <person name="Martins V.P."/>
            <person name="Peconick L.D."/>
            <person name="Neto A.V."/>
            <person name="Chaucanez C.B."/>
            <person name="Silva P.A."/>
            <person name="Cunha O.L."/>
            <person name="de Oliveira F.F."/>
            <person name="dos Santos T.C."/>
            <person name="Barros A.L."/>
            <person name="Soares M.A."/>
            <person name="de Oliveira L.M."/>
            <person name="Marini M.M."/>
            <person name="Villalobos-Duno H."/>
            <person name="Cunha M.M."/>
            <person name="de Hoog S."/>
            <person name="da Silveira J.F."/>
            <person name="Henrissat B."/>
            <person name="Nino-Vega G.A."/>
            <person name="Cisalpino P.S."/>
            <person name="Mora-Montes H.M."/>
            <person name="Almeida S.R."/>
            <person name="Stajich J.E."/>
            <person name="Lopes-Bezerra L.M."/>
            <person name="Vasconcelos A.T."/>
            <person name="Felipe M.S."/>
        </authorList>
    </citation>
    <scope>NUCLEOTIDE SEQUENCE [LARGE SCALE GENOMIC DNA]</scope>
    <source>
        <strain evidence="7 8">1099-18</strain>
    </source>
</reference>
<proteinExistence type="predicted"/>
<evidence type="ECO:0000313" key="8">
    <source>
        <dbReference type="Proteomes" id="UP000033710"/>
    </source>
</evidence>
<feature type="transmembrane region" description="Helical" evidence="6">
    <location>
        <begin position="435"/>
        <end position="459"/>
    </location>
</feature>
<protein>
    <recommendedName>
        <fullName evidence="9">MFS transporter, PAT family, solute carrier family 33 (Acetyl-CoA transporter), member 1</fullName>
    </recommendedName>
</protein>
<evidence type="ECO:0000256" key="5">
    <source>
        <dbReference type="SAM" id="MobiDB-lite"/>
    </source>
</evidence>
<dbReference type="RefSeq" id="XP_016585447.1">
    <property type="nucleotide sequence ID" value="XM_016730048.1"/>
</dbReference>
<evidence type="ECO:0000256" key="1">
    <source>
        <dbReference type="ARBA" id="ARBA00004141"/>
    </source>
</evidence>
<dbReference type="Pfam" id="PF13000">
    <property type="entry name" value="Acatn"/>
    <property type="match status" value="2"/>
</dbReference>
<feature type="compositionally biased region" description="Low complexity" evidence="5">
    <location>
        <begin position="67"/>
        <end position="80"/>
    </location>
</feature>
<feature type="transmembrane region" description="Helical" evidence="6">
    <location>
        <begin position="503"/>
        <end position="522"/>
    </location>
</feature>
<keyword evidence="3 6" id="KW-1133">Transmembrane helix</keyword>
<dbReference type="KEGG" id="ssck:SPSK_03207"/>
<reference evidence="7 8" key="2">
    <citation type="journal article" date="2015" name="Eukaryot. Cell">
        <title>Asexual propagation of a virulent clone complex in a human and feline outbreak of sporotrichosis.</title>
        <authorList>
            <person name="Teixeira Mde M."/>
            <person name="Rodrigues A.M."/>
            <person name="Tsui C.K."/>
            <person name="de Almeida L.G."/>
            <person name="Van Diepeningen A.D."/>
            <person name="van den Ende B.G."/>
            <person name="Fernandes G.F."/>
            <person name="Kano R."/>
            <person name="Hamelin R.C."/>
            <person name="Lopes-Bezerra L.M."/>
            <person name="Vasconcelos A.T."/>
            <person name="de Hoog S."/>
            <person name="de Camargo Z.P."/>
            <person name="Felipe M.S."/>
        </authorList>
    </citation>
    <scope>NUCLEOTIDE SEQUENCE [LARGE SCALE GENOMIC DNA]</scope>
    <source>
        <strain evidence="7 8">1099-18</strain>
    </source>
</reference>
<dbReference type="EMBL" id="AXCR01000010">
    <property type="protein sequence ID" value="KJR82771.1"/>
    <property type="molecule type" value="Genomic_DNA"/>
</dbReference>
<evidence type="ECO:0000256" key="2">
    <source>
        <dbReference type="ARBA" id="ARBA00022692"/>
    </source>
</evidence>
<feature type="transmembrane region" description="Helical" evidence="6">
    <location>
        <begin position="579"/>
        <end position="599"/>
    </location>
</feature>
<name>A0A0F2M3N5_SPOSC</name>
<dbReference type="GO" id="GO:0008521">
    <property type="term" value="F:acetyl-CoA transmembrane transporter activity"/>
    <property type="evidence" value="ECO:0007669"/>
    <property type="project" value="InterPro"/>
</dbReference>
<gene>
    <name evidence="7" type="ORF">SPSK_03207</name>
</gene>
<dbReference type="InterPro" id="IPR036259">
    <property type="entry name" value="MFS_trans_sf"/>
</dbReference>
<dbReference type="GeneID" id="27665325"/>
<dbReference type="InterPro" id="IPR024371">
    <property type="entry name" value="AcetylCoA_trans_1-like"/>
</dbReference>
<dbReference type="FunFam" id="1.20.1250.20:FF:000289">
    <property type="entry name" value="Acetyl-coenzyme A transporter 1"/>
    <property type="match status" value="1"/>
</dbReference>
<dbReference type="PANTHER" id="PTHR12778">
    <property type="entry name" value="SOLUTE CARRIER FAMILY 33 ACETYL-COA TRANSPORTER -RELATED"/>
    <property type="match status" value="1"/>
</dbReference>
<comment type="caution">
    <text evidence="7">The sequence shown here is derived from an EMBL/GenBank/DDBJ whole genome shotgun (WGS) entry which is preliminary data.</text>
</comment>
<dbReference type="PANTHER" id="PTHR12778:SF9">
    <property type="entry name" value="ACETYL-COENZYME A TRANSPORTER 1"/>
    <property type="match status" value="1"/>
</dbReference>
<keyword evidence="2 6" id="KW-0812">Transmembrane</keyword>
<feature type="transmembrane region" description="Helical" evidence="6">
    <location>
        <begin position="465"/>
        <end position="491"/>
    </location>
</feature>
<feature type="transmembrane region" description="Helical" evidence="6">
    <location>
        <begin position="205"/>
        <end position="223"/>
    </location>
</feature>
<dbReference type="GO" id="GO:0035348">
    <property type="term" value="P:acetyl-CoA transmembrane transport"/>
    <property type="evidence" value="ECO:0007669"/>
    <property type="project" value="InterPro"/>
</dbReference>
<sequence length="620" mass="68666">MGARSRRSKSRNVDGPPIDTSDEDRTPSPSRRQSSSRQSTTGNKTTNGSIRRKSSRLHLSINAGDISLNGNGHSPSNGNGKMNGGVELRRKGGNVESDAVTSNLMARESFTLDDHVPTTPKINNHGFFELPKEDQRNFGLLVLLYFLQGIPLGLATGSVPFLLKKHMSYSQIGVFTLASYPYSLKLLWSPIVDAVWSPKVGRRKSWILPIQMLSGFGMIWLGSEVDGMMETMGQPGGTTIWNFTRWWFFLVLMCATQDIAVDGWALTLLTPGNISYASTAQTVGLTGGHFLSYTVFLAFNSPDFANRWFRSAPLDVGLMELGHYLSFWGWAFIIVTLGLALLKREERAQNEEGVWDVYRIMWGVLKLKNVQTIIFVHLIAKIGFQANDGVTNLKLLEKGFGTDNLALTVLIDFPFEIGLGYYVGKWSQEFTPMRIWCWGFAGRLVAAVFAQLTVIFFPANGVNPLYLFIVILEHVMSTFMNTVMFVAVSAFHARIADPAIGGTYMTLLATVSNLGGTFPRYFVLRLVDYFTKATCHPGASEMAAKLKGPLVTEAFSCAVQLEKERCVDGGGTCELERDGYYIVNILCVLVGTVAFTMFIRPQVLRLQALPLKAWRLSGGK</sequence>
<evidence type="ECO:0000256" key="6">
    <source>
        <dbReference type="SAM" id="Phobius"/>
    </source>
</evidence>
<comment type="subcellular location">
    <subcellularLocation>
        <location evidence="1">Membrane</location>
        <topology evidence="1">Multi-pass membrane protein</topology>
    </subcellularLocation>
</comment>
<feature type="compositionally biased region" description="Basic residues" evidence="5">
    <location>
        <begin position="1"/>
        <end position="10"/>
    </location>
</feature>
<dbReference type="GO" id="GO:0016020">
    <property type="term" value="C:membrane"/>
    <property type="evidence" value="ECO:0007669"/>
    <property type="project" value="UniProtKB-SubCell"/>
</dbReference>
<feature type="compositionally biased region" description="Low complexity" evidence="5">
    <location>
        <begin position="27"/>
        <end position="41"/>
    </location>
</feature>
<organism evidence="7 8">
    <name type="scientific">Sporothrix schenckii 1099-18</name>
    <dbReference type="NCBI Taxonomy" id="1397361"/>
    <lineage>
        <taxon>Eukaryota</taxon>
        <taxon>Fungi</taxon>
        <taxon>Dikarya</taxon>
        <taxon>Ascomycota</taxon>
        <taxon>Pezizomycotina</taxon>
        <taxon>Sordariomycetes</taxon>
        <taxon>Sordariomycetidae</taxon>
        <taxon>Ophiostomatales</taxon>
        <taxon>Ophiostomataceae</taxon>
        <taxon>Sporothrix</taxon>
    </lineage>
</organism>
<evidence type="ECO:0000256" key="3">
    <source>
        <dbReference type="ARBA" id="ARBA00022989"/>
    </source>
</evidence>
<evidence type="ECO:0000313" key="7">
    <source>
        <dbReference type="EMBL" id="KJR82771.1"/>
    </source>
</evidence>
<feature type="region of interest" description="Disordered" evidence="5">
    <location>
        <begin position="1"/>
        <end position="89"/>
    </location>
</feature>
<dbReference type="OrthoDB" id="6415790at2759"/>
<feature type="transmembrane region" description="Helical" evidence="6">
    <location>
        <begin position="246"/>
        <end position="270"/>
    </location>
</feature>
<dbReference type="InterPro" id="IPR004752">
    <property type="entry name" value="AmpG_permease/AT-1"/>
</dbReference>
<feature type="transmembrane region" description="Helical" evidence="6">
    <location>
        <begin position="321"/>
        <end position="342"/>
    </location>
</feature>
<evidence type="ECO:0000256" key="4">
    <source>
        <dbReference type="ARBA" id="ARBA00023136"/>
    </source>
</evidence>
<keyword evidence="4 6" id="KW-0472">Membrane</keyword>
<dbReference type="VEuPathDB" id="FungiDB:SPSK_03207"/>
<accession>A0A0F2M3N5</accession>
<dbReference type="Gene3D" id="1.20.1250.20">
    <property type="entry name" value="MFS general substrate transporter like domains"/>
    <property type="match status" value="1"/>
</dbReference>
<dbReference type="Proteomes" id="UP000033710">
    <property type="component" value="Unassembled WGS sequence"/>
</dbReference>
<feature type="transmembrane region" description="Helical" evidence="6">
    <location>
        <begin position="138"/>
        <end position="162"/>
    </location>
</feature>
<dbReference type="SUPFAM" id="SSF103473">
    <property type="entry name" value="MFS general substrate transporter"/>
    <property type="match status" value="1"/>
</dbReference>
<evidence type="ECO:0008006" key="9">
    <source>
        <dbReference type="Google" id="ProtNLM"/>
    </source>
</evidence>
<dbReference type="AlphaFoldDB" id="A0A0F2M3N5"/>